<dbReference type="Proteomes" id="UP000708148">
    <property type="component" value="Unassembled WGS sequence"/>
</dbReference>
<evidence type="ECO:0000313" key="3">
    <source>
        <dbReference type="EMBL" id="CAD7696440.1"/>
    </source>
</evidence>
<dbReference type="GO" id="GO:0006606">
    <property type="term" value="P:protein import into nucleus"/>
    <property type="evidence" value="ECO:0007669"/>
    <property type="project" value="TreeGrafter"/>
</dbReference>
<feature type="domain" description="Nucleoporin Nup188 N-terminal" evidence="2">
    <location>
        <begin position="39"/>
        <end position="251"/>
    </location>
</feature>
<accession>A0A8S1IRQ4</accession>
<evidence type="ECO:0000313" key="4">
    <source>
        <dbReference type="Proteomes" id="UP000708148"/>
    </source>
</evidence>
<dbReference type="Pfam" id="PF10487">
    <property type="entry name" value="Nup188_N"/>
    <property type="match status" value="1"/>
</dbReference>
<comment type="caution">
    <text evidence="3">The sequence shown here is derived from an EMBL/GenBank/DDBJ whole genome shotgun (WGS) entry which is preliminary data.</text>
</comment>
<gene>
    <name evidence="3" type="ORF">OSTQU699_LOCUS1801</name>
</gene>
<organism evidence="3 4">
    <name type="scientific">Ostreobium quekettii</name>
    <dbReference type="NCBI Taxonomy" id="121088"/>
    <lineage>
        <taxon>Eukaryota</taxon>
        <taxon>Viridiplantae</taxon>
        <taxon>Chlorophyta</taxon>
        <taxon>core chlorophytes</taxon>
        <taxon>Ulvophyceae</taxon>
        <taxon>TCBD clade</taxon>
        <taxon>Bryopsidales</taxon>
        <taxon>Ostreobineae</taxon>
        <taxon>Ostreobiaceae</taxon>
        <taxon>Ostreobium</taxon>
    </lineage>
</organism>
<dbReference type="PANTHER" id="PTHR31431:SF1">
    <property type="entry name" value="NUCLEOPORIN NUP188"/>
    <property type="match status" value="1"/>
</dbReference>
<name>A0A8S1IRQ4_9CHLO</name>
<dbReference type="OrthoDB" id="514928at2759"/>
<keyword evidence="4" id="KW-1185">Reference proteome</keyword>
<dbReference type="GO" id="GO:0017056">
    <property type="term" value="F:structural constituent of nuclear pore"/>
    <property type="evidence" value="ECO:0007669"/>
    <property type="project" value="InterPro"/>
</dbReference>
<dbReference type="GO" id="GO:0006405">
    <property type="term" value="P:RNA export from nucleus"/>
    <property type="evidence" value="ECO:0007669"/>
    <property type="project" value="TreeGrafter"/>
</dbReference>
<feature type="region of interest" description="Disordered" evidence="1">
    <location>
        <begin position="1353"/>
        <end position="1376"/>
    </location>
</feature>
<feature type="region of interest" description="Disordered" evidence="1">
    <location>
        <begin position="1596"/>
        <end position="1626"/>
    </location>
</feature>
<sequence length="1956" mass="213180">MAAPYEADHLWWTGIASLCSRLRSPAGRKAALAKLRDGLLMESSGFFRPPSDKSRAAVEGQTAVRLNGRDRQFDPTTGRSALQISECLNLDEVQSYCLLKQWMKQERLEGSMGPPTAEQLLQIRKLYLRERLSLLQATVYLLRIRFEDEPVDDDIREAVKDKIDRLLDSGLESKLFSVLEDQLSYPDSLLRWDPSAVDRPLSAGNVEISLLLKLLFLLYSHASPPCSRVVKVLQLLRTSNVFTQIEEDGPEKLTMAFLVVVGLFDFNGLLQRSAAGDGHNQVALTAESMQELDAEVELWWHKGTELSEMVILAWIVFSFFHGKTGEGSINFQKHCEVLNQRIAMDALECIAGSVAKDDCGVARAAMMQFVSGLLGFGQRSMGHALTSTVATLLEDDSALWAAVWGMQELAPVKHMVEDALAIAPAFVGPASLLLSALCSSEDSAQGVWRMISDQPCTALLHRKSHPNLRMDRDGCTFRTLGPVEAVDGSGLTAPADCVGAQHPLPPFAQDQQDVVLIKWRTSCSMAGLLLQQVWHCCNSLQKGPSATRRRCFLERLLRIMHLFSRMLMCGGVAFEEVSSDCHANTQMDFIELVCKAMDEMVANFHPELPVQQGFADSLTILRSAVGMAPTRVLDAITASRLLAPKATDVHSGVYVHVGALEAFEEKVESSCGEPVTTVEFVNLVRELIEAGLTGRHLQMYVVFIIQHILPRHKQWAYTGDAIMHDVTAGILHCIHSAFMQFGAASIADGGKAVERVLVTLCSKDGAQAFISCSLPPSIADLAGPVDCKIVESAEAAAARLLTLLPVILIVAAERDVAGPLVEAIIQGHRGWCRSSAPLLMSFVSYNSGTTNWPLLSLRFLCALASSAQQLDVTQILPPSADGPKARAALLACFDCEVAMKDPDVFMAAYDFLVIAAEHHPGLLEPLLFPSKLEDAAVGAQLQEQSALDRLWGVLQKTRDLLESNPQSLYSCISAVRGLWWCQELAPQPAMLLRQQDGFWRHITECFRSDEPKSKEEHRQTWLQAAEAAALQIMTMEASSSVPANGSGQPDSGPQQGVWVELREWFSNRGTFLRTLLSKYGKCEADPEAVVEATWLAEVSAIKILMSAAKYHHRAGQHLDNALIIVLIKAAAPLLASCASDADRLQRLASEFDKTTKRKRAATKGPVEDKSGSLSELTLGKDLILAIKEMMAELPDFSSVALTVKHTNINQDRVACVIPDLAHGESEHVADLAAILEHLSTTELRQGLRLQALDALCLLISRGVQTNHVQTCMTLPNCIDLLEDVADLLRPCLKMATHDLELVLPKTPAQVAGPEGTLLHSILDHISALSTLLMDMVGWCSDGATTDWVAERREMSPSPSPMGRPRLSGVGGAGRQSGWGAPGPLEADVCLKLLRTLDTWIQSTHFLQGLRGLDTQTSDRAEEITANVLGTLLAVVCSLQATSSNADPPPSSSLTPLPSRSAGELEQLATDLLPSICALCHEGIHGRRLVGGAALSLLSIFLCRNFAGEDGVQLVFKHLEMAGLLREAAQLLRPHQLEEDEGGVANGNVAWPWSFALLHLSTILARGHETAKLLLTPASCTALLDYARELLDRCNNTDELEGQPNGRDASANGHHKMPVDTLDPGVTTAPMPRAYSREHHRRVAHRQWCMMLRIVGTLVWEHGSNNEAQDLGINFLGLGERILLEALQPPLGHHKDPLTLAWLLEVQHTTFMLCQISHLLVGRQWILPTSLKNFREAAASFVGYAASPTRMNGFSVACPPVSVEEGRSKSRTPPGDLSGPEGWFRVCLEGAETGTGTAQVGEAVSSLGPGGGGSQALVLHQGRQEGNGGPRVALSEYAWELGSTMHTATLNALMFLRLSLPAVGPCEADKLGGTWPSRHSLLALRDQCLALAHSLSADDPAEDPSNEMKWRELAGVVSRTIALAEGFLDMFQYQPKPLERKRVRERTVGLERLLTPS</sequence>
<evidence type="ECO:0000256" key="1">
    <source>
        <dbReference type="SAM" id="MobiDB-lite"/>
    </source>
</evidence>
<dbReference type="EMBL" id="CAJHUC010000479">
    <property type="protein sequence ID" value="CAD7696440.1"/>
    <property type="molecule type" value="Genomic_DNA"/>
</dbReference>
<proteinExistence type="predicted"/>
<dbReference type="PANTHER" id="PTHR31431">
    <property type="entry name" value="NUCLEOPORIN NUP188 HOMOLOG"/>
    <property type="match status" value="1"/>
</dbReference>
<dbReference type="InterPro" id="IPR018864">
    <property type="entry name" value="Nucleoporin_Nup188_N"/>
</dbReference>
<dbReference type="InterPro" id="IPR044840">
    <property type="entry name" value="Nup188"/>
</dbReference>
<protein>
    <recommendedName>
        <fullName evidence="2">Nucleoporin Nup188 N-terminal domain-containing protein</fullName>
    </recommendedName>
</protein>
<evidence type="ECO:0000259" key="2">
    <source>
        <dbReference type="Pfam" id="PF10487"/>
    </source>
</evidence>
<dbReference type="GO" id="GO:0044611">
    <property type="term" value="C:nuclear pore inner ring"/>
    <property type="evidence" value="ECO:0007669"/>
    <property type="project" value="TreeGrafter"/>
</dbReference>
<reference evidence="3" key="1">
    <citation type="submission" date="2020-12" db="EMBL/GenBank/DDBJ databases">
        <authorList>
            <person name="Iha C."/>
        </authorList>
    </citation>
    <scope>NUCLEOTIDE SEQUENCE</scope>
</reference>